<evidence type="ECO:0000259" key="3">
    <source>
        <dbReference type="Pfam" id="PF13538"/>
    </source>
</evidence>
<keyword evidence="4" id="KW-0547">Nucleotide-binding</keyword>
<dbReference type="Pfam" id="PF13538">
    <property type="entry name" value="UvrD_C_2"/>
    <property type="match status" value="1"/>
</dbReference>
<dbReference type="EMBL" id="CP053541">
    <property type="protein sequence ID" value="QJY35798.1"/>
    <property type="molecule type" value="Genomic_DNA"/>
</dbReference>
<protein>
    <recommendedName>
        <fullName evidence="1">DNA 3'-5' helicase II</fullName>
    </recommendedName>
</protein>
<evidence type="ECO:0000256" key="1">
    <source>
        <dbReference type="ARBA" id="ARBA00034923"/>
    </source>
</evidence>
<proteinExistence type="predicted"/>
<dbReference type="GO" id="GO:0033202">
    <property type="term" value="C:DNA helicase complex"/>
    <property type="evidence" value="ECO:0007669"/>
    <property type="project" value="TreeGrafter"/>
</dbReference>
<dbReference type="InterPro" id="IPR000212">
    <property type="entry name" value="DNA_helicase_UvrD/REP"/>
</dbReference>
<dbReference type="SUPFAM" id="SSF52540">
    <property type="entry name" value="P-loop containing nucleoside triphosphate hydrolases"/>
    <property type="match status" value="1"/>
</dbReference>
<keyword evidence="4" id="KW-0067">ATP-binding</keyword>
<dbReference type="InterPro" id="IPR011528">
    <property type="entry name" value="NERD"/>
</dbReference>
<dbReference type="Gene3D" id="3.40.50.300">
    <property type="entry name" value="P-loop containing nucleotide triphosphate hydrolases"/>
    <property type="match status" value="2"/>
</dbReference>
<dbReference type="RefSeq" id="WP_171801342.1">
    <property type="nucleotide sequence ID" value="NZ_CP053541.1"/>
</dbReference>
<feature type="domain" description="NERD" evidence="2">
    <location>
        <begin position="12"/>
        <end position="116"/>
    </location>
</feature>
<dbReference type="AlphaFoldDB" id="A0AAE7DW14"/>
<dbReference type="InterPro" id="IPR027417">
    <property type="entry name" value="P-loop_NTPase"/>
</dbReference>
<dbReference type="Proteomes" id="UP000501443">
    <property type="component" value="Chromosome 1"/>
</dbReference>
<name>A0AAE7DW14_9VIBR</name>
<dbReference type="GO" id="GO:0043138">
    <property type="term" value="F:3'-5' DNA helicase activity"/>
    <property type="evidence" value="ECO:0007669"/>
    <property type="project" value="TreeGrafter"/>
</dbReference>
<accession>A0AAE7DW14</accession>
<dbReference type="PANTHER" id="PTHR11070:SF2">
    <property type="entry name" value="ATP-DEPENDENT DNA HELICASE SRS2"/>
    <property type="match status" value="1"/>
</dbReference>
<organism evidence="4 5">
    <name type="scientific">Vibrio europaeus</name>
    <dbReference type="NCBI Taxonomy" id="300876"/>
    <lineage>
        <taxon>Bacteria</taxon>
        <taxon>Pseudomonadati</taxon>
        <taxon>Pseudomonadota</taxon>
        <taxon>Gammaproteobacteria</taxon>
        <taxon>Vibrionales</taxon>
        <taxon>Vibrionaceae</taxon>
        <taxon>Vibrio</taxon>
        <taxon>Vibrio oreintalis group</taxon>
    </lineage>
</organism>
<dbReference type="PANTHER" id="PTHR11070">
    <property type="entry name" value="UVRD / RECB / PCRA DNA HELICASE FAMILY MEMBER"/>
    <property type="match status" value="1"/>
</dbReference>
<sequence>MPRIIGAAPADFWENKVIQALKQQLPDDWVVLPSVMWTLEKNGYVRDGEADIVVLVPNLGLAVIEVKGSREFQVSEEGIWQRKLPNGGWFSLNESPPEQATRNMHDLTRALSSKQGWSSFPGTYSYLVVYPQGKTDSLPSMFDESTIATYRHMSQLKSRIRNSLEKRSGGRSSAKFTAPVIEAIVDQLKDRKFHVQKVDTEEDVSNDINKIEQLTRQQFASLKGLFQLPNIAIIGPAGSGKTVLAMWRLKALAEQGKRAIYVCYNRALAESLRLNNPEHSEYIWNVDKLFLKLCPENRNQVGNTEFHREILPGYVMDKSHILDKYDAIIVDEGQDFSEEQVIALLELKTEEGQWAFFADWKQDLYGAGIGTPIGADVVFHLHYNCRNTIKISDASNRCVDTQIESMPGMPIGEPPVIQSSGNQSKVAWELAKQWNGEGSVAILSPYKHENSAMKGQTSGHGLRLSQNIQDLGCKDTVFFSTIKSFKGLEASTIIVVDTTIPDDYIAFPKEDLYVACTRATTRLALVSSNRDTEKYLRELLSGL</sequence>
<dbReference type="GO" id="GO:0005524">
    <property type="term" value="F:ATP binding"/>
    <property type="evidence" value="ECO:0007669"/>
    <property type="project" value="UniProtKB-KW"/>
</dbReference>
<dbReference type="GO" id="GO:0003677">
    <property type="term" value="F:DNA binding"/>
    <property type="evidence" value="ECO:0007669"/>
    <property type="project" value="InterPro"/>
</dbReference>
<evidence type="ECO:0000259" key="2">
    <source>
        <dbReference type="Pfam" id="PF08378"/>
    </source>
</evidence>
<dbReference type="GO" id="GO:0000725">
    <property type="term" value="P:recombinational repair"/>
    <property type="evidence" value="ECO:0007669"/>
    <property type="project" value="TreeGrafter"/>
</dbReference>
<gene>
    <name evidence="4" type="ORF">HOO69_03885</name>
</gene>
<dbReference type="InterPro" id="IPR027785">
    <property type="entry name" value="UvrD-like_helicase_C"/>
</dbReference>
<evidence type="ECO:0000313" key="4">
    <source>
        <dbReference type="EMBL" id="QJY35798.1"/>
    </source>
</evidence>
<evidence type="ECO:0000313" key="5">
    <source>
        <dbReference type="Proteomes" id="UP000501443"/>
    </source>
</evidence>
<dbReference type="GO" id="GO:0005829">
    <property type="term" value="C:cytosol"/>
    <property type="evidence" value="ECO:0007669"/>
    <property type="project" value="TreeGrafter"/>
</dbReference>
<feature type="domain" description="UvrD-like helicase C-terminal" evidence="3">
    <location>
        <begin position="477"/>
        <end position="526"/>
    </location>
</feature>
<dbReference type="Pfam" id="PF13245">
    <property type="entry name" value="AAA_19"/>
    <property type="match status" value="1"/>
</dbReference>
<reference evidence="4 5" key="1">
    <citation type="submission" date="2020-05" db="EMBL/GenBank/DDBJ databases">
        <title>First description outside Europe of the emergent pathogen for shellfish aquaculture Vibrio europaeus.</title>
        <authorList>
            <person name="Dubert J."/>
            <person name="Rojas R."/>
        </authorList>
    </citation>
    <scope>NUCLEOTIDE SEQUENCE [LARGE SCALE GENOMIC DNA]</scope>
    <source>
        <strain evidence="4 5">NPI-1</strain>
    </source>
</reference>
<dbReference type="Pfam" id="PF08378">
    <property type="entry name" value="NERD"/>
    <property type="match status" value="1"/>
</dbReference>